<evidence type="ECO:0000313" key="1">
    <source>
        <dbReference type="EMBL" id="QZN98884.1"/>
    </source>
</evidence>
<name>A0A9E6R6T5_9HYPH</name>
<reference evidence="1" key="1">
    <citation type="submission" date="2021-08" db="EMBL/GenBank/DDBJ databases">
        <authorList>
            <person name="Zhang H."/>
            <person name="Xu M."/>
            <person name="Yu Z."/>
            <person name="Yang L."/>
            <person name="Cai Y."/>
        </authorList>
    </citation>
    <scope>NUCLEOTIDE SEQUENCE</scope>
    <source>
        <strain evidence="1">CHL1</strain>
    </source>
</reference>
<dbReference type="Proteomes" id="UP000825701">
    <property type="component" value="Chromosome"/>
</dbReference>
<gene>
    <name evidence="1" type="ORF">K6K41_18440</name>
</gene>
<dbReference type="KEGG" id="cmet:K6K41_18440"/>
<dbReference type="EMBL" id="CP081869">
    <property type="protein sequence ID" value="QZN98884.1"/>
    <property type="molecule type" value="Genomic_DNA"/>
</dbReference>
<sequence>MPISVHFALSHVSLAPDRYEASWRFATTPSKPIKPYKRLELARRVRRVIDGPTGVG</sequence>
<dbReference type="RefSeq" id="WP_261401870.1">
    <property type="nucleotide sequence ID" value="NZ_CP081869.1"/>
</dbReference>
<protein>
    <submittedName>
        <fullName evidence="1">Uncharacterized protein</fullName>
    </submittedName>
</protein>
<dbReference type="AlphaFoldDB" id="A0A9E6R6T5"/>
<proteinExistence type="predicted"/>
<keyword evidence="2" id="KW-1185">Reference proteome</keyword>
<evidence type="ECO:0000313" key="2">
    <source>
        <dbReference type="Proteomes" id="UP000825701"/>
    </source>
</evidence>
<organism evidence="1 2">
    <name type="scientific">Chenggangzhangella methanolivorans</name>
    <dbReference type="NCBI Taxonomy" id="1437009"/>
    <lineage>
        <taxon>Bacteria</taxon>
        <taxon>Pseudomonadati</taxon>
        <taxon>Pseudomonadota</taxon>
        <taxon>Alphaproteobacteria</taxon>
        <taxon>Hyphomicrobiales</taxon>
        <taxon>Methylopilaceae</taxon>
        <taxon>Chenggangzhangella</taxon>
    </lineage>
</organism>
<accession>A0A9E6R6T5</accession>